<dbReference type="InterPro" id="IPR004276">
    <property type="entry name" value="GlycoTrans_28_N"/>
</dbReference>
<dbReference type="EMBL" id="AP022870">
    <property type="protein sequence ID" value="BCB74671.1"/>
    <property type="molecule type" value="Genomic_DNA"/>
</dbReference>
<dbReference type="RefSeq" id="WP_173034122.1">
    <property type="nucleotide sequence ID" value="NZ_AP022870.1"/>
</dbReference>
<dbReference type="GO" id="GO:0033072">
    <property type="term" value="P:vancomycin biosynthetic process"/>
    <property type="evidence" value="ECO:0007669"/>
    <property type="project" value="UniProtKB-ARBA"/>
</dbReference>
<keyword evidence="3" id="KW-0808">Transferase</keyword>
<reference evidence="3 4" key="1">
    <citation type="submission" date="2020-03" db="EMBL/GenBank/DDBJ databases">
        <title>Whole genome shotgun sequence of Phytohabitans flavus NBRC 107702.</title>
        <authorList>
            <person name="Komaki H."/>
            <person name="Tamura T."/>
        </authorList>
    </citation>
    <scope>NUCLEOTIDE SEQUENCE [LARGE SCALE GENOMIC DNA]</scope>
    <source>
        <strain evidence="3 4">NBRC 107702</strain>
    </source>
</reference>
<dbReference type="Proteomes" id="UP000502508">
    <property type="component" value="Chromosome"/>
</dbReference>
<dbReference type="Pfam" id="PF03033">
    <property type="entry name" value="Glyco_transf_28"/>
    <property type="match status" value="1"/>
</dbReference>
<dbReference type="InterPro" id="IPR002213">
    <property type="entry name" value="UDP_glucos_trans"/>
</dbReference>
<organism evidence="3 4">
    <name type="scientific">Phytohabitans flavus</name>
    <dbReference type="NCBI Taxonomy" id="1076124"/>
    <lineage>
        <taxon>Bacteria</taxon>
        <taxon>Bacillati</taxon>
        <taxon>Actinomycetota</taxon>
        <taxon>Actinomycetes</taxon>
        <taxon>Micromonosporales</taxon>
        <taxon>Micromonosporaceae</taxon>
    </lineage>
</organism>
<dbReference type="KEGG" id="pfla:Pflav_010810"/>
<dbReference type="SUPFAM" id="SSF53756">
    <property type="entry name" value="UDP-Glycosyltransferase/glycogen phosphorylase"/>
    <property type="match status" value="1"/>
</dbReference>
<proteinExistence type="predicted"/>
<dbReference type="FunFam" id="3.40.50.2000:FF:000009">
    <property type="entry name" value="Sterol 3-beta-glucosyltransferase UGT80A2"/>
    <property type="match status" value="1"/>
</dbReference>
<feature type="domain" description="Glycosyltransferase family 28 N-terminal" evidence="1">
    <location>
        <begin position="3"/>
        <end position="68"/>
    </location>
</feature>
<dbReference type="GO" id="GO:0016758">
    <property type="term" value="F:hexosyltransferase activity"/>
    <property type="evidence" value="ECO:0007669"/>
    <property type="project" value="InterPro"/>
</dbReference>
<dbReference type="GO" id="GO:0008194">
    <property type="term" value="F:UDP-glycosyltransferase activity"/>
    <property type="evidence" value="ECO:0007669"/>
    <property type="project" value="InterPro"/>
</dbReference>
<sequence>MRIAFYAAGTRGDVQPAAVLAAELRMRGHDVTLATPVDLVELGTKLGVRTAPLSVDMRSIFQSPQGQQLMASGSGTAFLKHLASIRSEAAPTVQMEMISLAQGADLLIAGKHSEDDAACIAEALDVPIVTLHHAPLRANPAYPAVLATTRQLPGWLRAASHWYVERATWKSMSRDVARLRSLLNLPPVFEPTSVRLARVNATEIQAYSRYLTPELTGWDLRRPISGFIQPSEAQRRALGDATTDPGLDQWLDAGDPPIYFGFGSMPVLDPDAMLQMIANVSRKLNARALVSAGWTELAGTPDPDGPIRVTPAVDHAAVLPRCGVAVHHGGAGTTAASVGAGLPTVVAAVFFDQPFWASRLERMGAGRALRFARLTETSLLHAISALMAEEPRRRAASLAAAMRMEEGASYAADAVEKARFQA</sequence>
<keyword evidence="4" id="KW-1185">Reference proteome</keyword>
<gene>
    <name evidence="3" type="ORF">Pflav_010810</name>
</gene>
<name>A0A6F8XLL1_9ACTN</name>
<evidence type="ECO:0000313" key="3">
    <source>
        <dbReference type="EMBL" id="BCB74671.1"/>
    </source>
</evidence>
<dbReference type="PANTHER" id="PTHR48050">
    <property type="entry name" value="STEROL 3-BETA-GLUCOSYLTRANSFERASE"/>
    <property type="match status" value="1"/>
</dbReference>
<dbReference type="AlphaFoldDB" id="A0A6F8XLL1"/>
<evidence type="ECO:0000313" key="4">
    <source>
        <dbReference type="Proteomes" id="UP000502508"/>
    </source>
</evidence>
<dbReference type="Pfam" id="PF06722">
    <property type="entry name" value="EryCIII-like_C"/>
    <property type="match status" value="1"/>
</dbReference>
<reference evidence="3 4" key="2">
    <citation type="submission" date="2020-03" db="EMBL/GenBank/DDBJ databases">
        <authorList>
            <person name="Ichikawa N."/>
            <person name="Kimura A."/>
            <person name="Kitahashi Y."/>
            <person name="Uohara A."/>
        </authorList>
    </citation>
    <scope>NUCLEOTIDE SEQUENCE [LARGE SCALE GENOMIC DNA]</scope>
    <source>
        <strain evidence="3 4">NBRC 107702</strain>
    </source>
</reference>
<dbReference type="PANTHER" id="PTHR48050:SF13">
    <property type="entry name" value="STEROL 3-BETA-GLUCOSYLTRANSFERASE UGT80A2"/>
    <property type="match status" value="1"/>
</dbReference>
<dbReference type="CDD" id="cd03784">
    <property type="entry name" value="GT1_Gtf-like"/>
    <property type="match status" value="1"/>
</dbReference>
<dbReference type="GO" id="GO:0005975">
    <property type="term" value="P:carbohydrate metabolic process"/>
    <property type="evidence" value="ECO:0007669"/>
    <property type="project" value="InterPro"/>
</dbReference>
<protein>
    <submittedName>
        <fullName evidence="3">Glycosyltransferase GtfA</fullName>
    </submittedName>
</protein>
<evidence type="ECO:0000259" key="2">
    <source>
        <dbReference type="Pfam" id="PF06722"/>
    </source>
</evidence>
<evidence type="ECO:0000259" key="1">
    <source>
        <dbReference type="Pfam" id="PF03033"/>
    </source>
</evidence>
<feature type="domain" description="Erythromycin biosynthesis protein CIII-like C-terminal" evidence="2">
    <location>
        <begin position="306"/>
        <end position="398"/>
    </location>
</feature>
<accession>A0A6F8XLL1</accession>
<dbReference type="Gene3D" id="3.40.50.2000">
    <property type="entry name" value="Glycogen Phosphorylase B"/>
    <property type="match status" value="2"/>
</dbReference>
<dbReference type="InterPro" id="IPR010610">
    <property type="entry name" value="EryCIII-like_C"/>
</dbReference>
<dbReference type="InterPro" id="IPR050426">
    <property type="entry name" value="Glycosyltransferase_28"/>
</dbReference>